<sequence>MKFIIPTKGSNLTQGSLPPFGFLLTAYAAVLSITSRFAEIIKWNPKGMPLEERRLVQKIGLLVLVYACLAFFTKYLDVSALSKSYETQVNNALTRYSAHYYIPGAEVFWGLFTLGTAFVTDYKQLAVMRFFVVLSATSTYIGYLHVINSKMGMSASYNIPFPMKFPQDHYLKALVAPKFCPPSSSSKQQYKKNELGKRNAIYFCANPLGTMFAGYLQAAAYTILHNMNGLHGWRWLFIVYTVITIPIAFRLRRHDIAYSFSSLAFRNELARTRIQADGFQKRIGLNRSIWKRLFKNWRMYSFVLLDFIYGAGLPFILWLKSQPERYDTAMVNNLGTVSSAVTVVSAIIVAFWIDLRQKRYQPALLFAILPIFSNVVLTVWDVSYGLHFFAYLALGAGVGGFPVVSTWIADVFSEDAEARAIVFAVRNTLGEGCSLVVPLVAWPVSHGPKFSGGYIWVGISFSHYLLLF</sequence>
<dbReference type="EMBL" id="CADEHS020000024">
    <property type="protein sequence ID" value="CAG9948509.1"/>
    <property type="molecule type" value="Genomic_DNA"/>
</dbReference>
<keyword evidence="2" id="KW-1185">Reference proteome</keyword>
<evidence type="ECO:0000313" key="2">
    <source>
        <dbReference type="Proteomes" id="UP000836387"/>
    </source>
</evidence>
<reference evidence="1" key="2">
    <citation type="submission" date="2021-10" db="EMBL/GenBank/DDBJ databases">
        <authorList>
            <person name="Piombo E."/>
        </authorList>
    </citation>
    <scope>NUCLEOTIDE SEQUENCE</scope>
</reference>
<dbReference type="Proteomes" id="UP000836387">
    <property type="component" value="Unassembled WGS sequence"/>
</dbReference>
<name>A0ACA9U652_BIOOC</name>
<reference evidence="1" key="1">
    <citation type="submission" date="2020-04" db="EMBL/GenBank/DDBJ databases">
        <authorList>
            <person name="Broberg M."/>
        </authorList>
    </citation>
    <scope>NUCLEOTIDE SEQUENCE</scope>
</reference>
<protein>
    <submittedName>
        <fullName evidence="1">Uncharacterized protein</fullName>
    </submittedName>
</protein>
<organism evidence="1 2">
    <name type="scientific">Clonostachys rosea f. rosea IK726</name>
    <dbReference type="NCBI Taxonomy" id="1349383"/>
    <lineage>
        <taxon>Eukaryota</taxon>
        <taxon>Fungi</taxon>
        <taxon>Dikarya</taxon>
        <taxon>Ascomycota</taxon>
        <taxon>Pezizomycotina</taxon>
        <taxon>Sordariomycetes</taxon>
        <taxon>Hypocreomycetidae</taxon>
        <taxon>Hypocreales</taxon>
        <taxon>Bionectriaceae</taxon>
        <taxon>Clonostachys</taxon>
    </lineage>
</organism>
<evidence type="ECO:0000313" key="1">
    <source>
        <dbReference type="EMBL" id="CAG9948509.1"/>
    </source>
</evidence>
<proteinExistence type="predicted"/>
<comment type="caution">
    <text evidence="1">The sequence shown here is derived from an EMBL/GenBank/DDBJ whole genome shotgun (WGS) entry which is preliminary data.</text>
</comment>
<gene>
    <name evidence="1" type="ORF">CRV2_00014048</name>
</gene>
<accession>A0ACA9U652</accession>